<dbReference type="AlphaFoldDB" id="G5JI16"/>
<dbReference type="InterPro" id="IPR004360">
    <property type="entry name" value="Glyas_Fos-R_dOase_dom"/>
</dbReference>
<dbReference type="PATRIC" id="fig|911238.3.peg.922"/>
<dbReference type="PANTHER" id="PTHR43279:SF1">
    <property type="entry name" value="CATECHOL-2,3-DIOXYGENASE"/>
    <property type="match status" value="1"/>
</dbReference>
<gene>
    <name evidence="2" type="ORF">SS7213T_05491</name>
</gene>
<evidence type="ECO:0000259" key="1">
    <source>
        <dbReference type="PROSITE" id="PS51819"/>
    </source>
</evidence>
<proteinExistence type="predicted"/>
<dbReference type="InterPro" id="IPR037523">
    <property type="entry name" value="VOC_core"/>
</dbReference>
<protein>
    <recommendedName>
        <fullName evidence="1">VOC domain-containing protein</fullName>
    </recommendedName>
</protein>
<dbReference type="OrthoDB" id="9792626at2"/>
<evidence type="ECO:0000313" key="3">
    <source>
        <dbReference type="Proteomes" id="UP000005413"/>
    </source>
</evidence>
<keyword evidence="3" id="KW-1185">Reference proteome</keyword>
<evidence type="ECO:0000313" key="2">
    <source>
        <dbReference type="EMBL" id="EHJ08209.1"/>
    </source>
</evidence>
<name>G5JI16_9STAP</name>
<comment type="caution">
    <text evidence="2">The sequence shown here is derived from an EMBL/GenBank/DDBJ whole genome shotgun (WGS) entry which is preliminary data.</text>
</comment>
<organism evidence="2 3">
    <name type="scientific">Staphylococcus simiae CCM 7213 = CCUG 51256</name>
    <dbReference type="NCBI Taxonomy" id="911238"/>
    <lineage>
        <taxon>Bacteria</taxon>
        <taxon>Bacillati</taxon>
        <taxon>Bacillota</taxon>
        <taxon>Bacilli</taxon>
        <taxon>Bacillales</taxon>
        <taxon>Staphylococcaceae</taxon>
        <taxon>Staphylococcus</taxon>
    </lineage>
</organism>
<dbReference type="PROSITE" id="PS51819">
    <property type="entry name" value="VOC"/>
    <property type="match status" value="1"/>
</dbReference>
<dbReference type="Proteomes" id="UP000005413">
    <property type="component" value="Unassembled WGS sequence"/>
</dbReference>
<dbReference type="Pfam" id="PF00903">
    <property type="entry name" value="Glyoxalase"/>
    <property type="match status" value="1"/>
</dbReference>
<reference evidence="2 3" key="1">
    <citation type="journal article" date="2012" name="BMC Genomics">
        <title>Comparative genomic analysis of the genus Staphylococcus including Staphylococcus aureus and its newly described sister species Staphylococcus simiae.</title>
        <authorList>
            <person name="Suzuki H."/>
            <person name="Lefebure T."/>
            <person name="Pavinski Bitar P."/>
            <person name="Stanhope M.J."/>
        </authorList>
    </citation>
    <scope>NUCLEOTIDE SEQUENCE [LARGE SCALE GENOMIC DNA]</scope>
    <source>
        <strain evidence="2 3">CCM 7213</strain>
    </source>
</reference>
<dbReference type="EMBL" id="AEUN01000377">
    <property type="protein sequence ID" value="EHJ08209.1"/>
    <property type="molecule type" value="Genomic_DNA"/>
</dbReference>
<sequence length="268" mass="30318">MAFHDITATQVTNINLNVKDLNMMTEYYTTILGFSIKEQDDNKVILAVGTGGHTLTLQLLVDGREPSPREAGLFHIAYLLPTTEDLANFLYFVAQKGMGMGAGDHLVSEALYFNDPEGNGIEVYHDRPANEWQWEDGKVKMDTLEVDGEALIQHRTLEGWQGMPDGAMIGHLHLKTHDLDDARHTYIDQLGLEHISVLPRALFMSTNHYHHHMAANMWQSNQKRIDNHSSYGLTHIDIYKPNVDTYHFNAPEGFNITVHSNTDLVPIK</sequence>
<accession>G5JI16</accession>
<feature type="domain" description="VOC" evidence="1">
    <location>
        <begin position="10"/>
        <end position="126"/>
    </location>
</feature>
<dbReference type="InterPro" id="IPR029068">
    <property type="entry name" value="Glyas_Bleomycin-R_OHBP_Dase"/>
</dbReference>
<dbReference type="SUPFAM" id="SSF54593">
    <property type="entry name" value="Glyoxalase/Bleomycin resistance protein/Dihydroxybiphenyl dioxygenase"/>
    <property type="match status" value="2"/>
</dbReference>
<dbReference type="RefSeq" id="WP_002463362.1">
    <property type="nucleotide sequence ID" value="NZ_AEUN01000377.1"/>
</dbReference>
<dbReference type="PANTHER" id="PTHR43279">
    <property type="entry name" value="CATECHOL-2,3-DIOXYGENASE"/>
    <property type="match status" value="1"/>
</dbReference>
<dbReference type="Gene3D" id="3.10.180.10">
    <property type="entry name" value="2,3-Dihydroxybiphenyl 1,2-Dioxygenase, domain 1"/>
    <property type="match status" value="2"/>
</dbReference>